<dbReference type="GO" id="GO:0008756">
    <property type="term" value="F:o-succinylbenzoate-CoA ligase activity"/>
    <property type="evidence" value="ECO:0007669"/>
    <property type="project" value="UniProtKB-EC"/>
</dbReference>
<dbReference type="PROSITE" id="PS00455">
    <property type="entry name" value="AMP_BINDING"/>
    <property type="match status" value="1"/>
</dbReference>
<dbReference type="Proteomes" id="UP000015480">
    <property type="component" value="Chromosome"/>
</dbReference>
<evidence type="ECO:0000313" key="4">
    <source>
        <dbReference type="Proteomes" id="UP000015480"/>
    </source>
</evidence>
<dbReference type="Pfam" id="PF00501">
    <property type="entry name" value="AMP-binding"/>
    <property type="match status" value="1"/>
</dbReference>
<evidence type="ECO:0000313" key="3">
    <source>
        <dbReference type="EMBL" id="AGT08960.1"/>
    </source>
</evidence>
<dbReference type="InterPro" id="IPR050237">
    <property type="entry name" value="ATP-dep_AMP-bd_enzyme"/>
</dbReference>
<dbReference type="InterPro" id="IPR045851">
    <property type="entry name" value="AMP-bd_C_sf"/>
</dbReference>
<gene>
    <name evidence="3" type="ORF">JCM7686_1859</name>
</gene>
<evidence type="ECO:0000259" key="2">
    <source>
        <dbReference type="Pfam" id="PF13193"/>
    </source>
</evidence>
<organism evidence="3 4">
    <name type="scientific">Paracoccus aminophilus JCM 7686</name>
    <dbReference type="NCBI Taxonomy" id="1367847"/>
    <lineage>
        <taxon>Bacteria</taxon>
        <taxon>Pseudomonadati</taxon>
        <taxon>Pseudomonadota</taxon>
        <taxon>Alphaproteobacteria</taxon>
        <taxon>Rhodobacterales</taxon>
        <taxon>Paracoccaceae</taxon>
        <taxon>Paracoccus</taxon>
    </lineage>
</organism>
<dbReference type="STRING" id="1367847.JCM7686_1859"/>
<dbReference type="HOGENOM" id="CLU_000022_59_0_5"/>
<dbReference type="Gene3D" id="3.30.300.30">
    <property type="match status" value="1"/>
</dbReference>
<dbReference type="InterPro" id="IPR000873">
    <property type="entry name" value="AMP-dep_synth/lig_dom"/>
</dbReference>
<dbReference type="PATRIC" id="fig|1367847.3.peg.1845"/>
<keyword evidence="4" id="KW-1185">Reference proteome</keyword>
<dbReference type="eggNOG" id="COG0318">
    <property type="taxonomic scope" value="Bacteria"/>
</dbReference>
<dbReference type="OrthoDB" id="9803968at2"/>
<keyword evidence="3" id="KW-0436">Ligase</keyword>
<dbReference type="EC" id="6.2.1.26" evidence="3"/>
<accession>S5XZU3</accession>
<dbReference type="PANTHER" id="PTHR43767">
    <property type="entry name" value="LONG-CHAIN-FATTY-ACID--COA LIGASE"/>
    <property type="match status" value="1"/>
</dbReference>
<dbReference type="Pfam" id="PF13193">
    <property type="entry name" value="AMP-binding_C"/>
    <property type="match status" value="1"/>
</dbReference>
<feature type="domain" description="AMP-dependent synthetase/ligase" evidence="1">
    <location>
        <begin position="36"/>
        <end position="384"/>
    </location>
</feature>
<dbReference type="EMBL" id="CP006650">
    <property type="protein sequence ID" value="AGT08960.1"/>
    <property type="molecule type" value="Genomic_DNA"/>
</dbReference>
<protein>
    <submittedName>
        <fullName evidence="3">Fatty-acyl-CoA synthase</fullName>
        <ecNumber evidence="3">6.2.1.26</ecNumber>
    </submittedName>
</protein>
<dbReference type="AlphaFoldDB" id="S5XZU3"/>
<sequence>MADILSALRAVAAPSSRAIRFFDLAELEFDDVQPSFVTHAELQAQVIALANAFRAIAGHDRPVVTILAPSTIEGLIALLAAEVAGVAHPVNYLLDAAGIADCMNAVGSEIVVTGHQSGLKIAEKLAEVQVPSLRATVTTGRVRAGEHAVRALIAAHPSGQLQGRHPQADDLAALFHTAGTTGKSKVVPLTHANLLASAHGIADAWQMDGATRIVNALPFFHVAGANLLALGPLIRGAEVLLLSETGLRNPAVLSRHWEIVQTLRPTIIGGIPSSLVALLDVPLNGADLSSVRFCATGGAPMPATAGVAFEKQFGLQVHTIYGMTEAAGLIATARLGTSPDYDTAGQLASGVEAGVRPFGSEVVSNAPDAVGTICIRAPQVFRGYAGLNAAEGFLPGGWFETGDIGNIAADGTVTISGRAKDVIIRAGNNLDPAEIEIAANSFPGVADSAAVAMPDRYAGEVPVLYLTARAGQRIATDALEAHLRNAISDPQARPTRILVVEKLPLTSVGKVSRLHLRQWAATKAAQDALGGHGLTASFDFVDNQMRVMPADEASAEKVMQVLAELGLRAILARLPA</sequence>
<dbReference type="RefSeq" id="WP_020950598.1">
    <property type="nucleotide sequence ID" value="NC_022041.1"/>
</dbReference>
<dbReference type="Gene3D" id="3.40.50.12780">
    <property type="entry name" value="N-terminal domain of ligase-like"/>
    <property type="match status" value="1"/>
</dbReference>
<dbReference type="CDD" id="cd04433">
    <property type="entry name" value="AFD_class_I"/>
    <property type="match status" value="1"/>
</dbReference>
<evidence type="ECO:0000259" key="1">
    <source>
        <dbReference type="Pfam" id="PF00501"/>
    </source>
</evidence>
<dbReference type="InterPro" id="IPR020845">
    <property type="entry name" value="AMP-binding_CS"/>
</dbReference>
<feature type="domain" description="AMP-binding enzyme C-terminal" evidence="2">
    <location>
        <begin position="434"/>
        <end position="510"/>
    </location>
</feature>
<proteinExistence type="predicted"/>
<dbReference type="PANTHER" id="PTHR43767:SF1">
    <property type="entry name" value="NONRIBOSOMAL PEPTIDE SYNTHASE PES1 (EUROFUNG)-RELATED"/>
    <property type="match status" value="1"/>
</dbReference>
<dbReference type="InterPro" id="IPR025110">
    <property type="entry name" value="AMP-bd_C"/>
</dbReference>
<dbReference type="KEGG" id="pami:JCM7686_1859"/>
<dbReference type="InterPro" id="IPR042099">
    <property type="entry name" value="ANL_N_sf"/>
</dbReference>
<reference evidence="3 4" key="1">
    <citation type="journal article" date="2014" name="BMC Genomics">
        <title>Architecture and functions of a multipartite genome of the methylotrophic bacterium Paracoccus aminophilus JCM 7686, containing primary and secondary chromids.</title>
        <authorList>
            <person name="Dziewit L."/>
            <person name="Czarnecki J."/>
            <person name="Wibberg D."/>
            <person name="Radlinska M."/>
            <person name="Mrozek P."/>
            <person name="Szymczak M."/>
            <person name="Schluter A."/>
            <person name="Puhler A."/>
            <person name="Bartosik D."/>
        </authorList>
    </citation>
    <scope>NUCLEOTIDE SEQUENCE [LARGE SCALE GENOMIC DNA]</scope>
    <source>
        <strain evidence="3">JCM 7686</strain>
    </source>
</reference>
<dbReference type="SUPFAM" id="SSF56801">
    <property type="entry name" value="Acetyl-CoA synthetase-like"/>
    <property type="match status" value="1"/>
</dbReference>
<name>S5XZU3_PARAH</name>